<dbReference type="Proteomes" id="UP001589738">
    <property type="component" value="Unassembled WGS sequence"/>
</dbReference>
<protein>
    <submittedName>
        <fullName evidence="1">Uncharacterized protein</fullName>
    </submittedName>
</protein>
<dbReference type="RefSeq" id="WP_377057504.1">
    <property type="nucleotide sequence ID" value="NZ_JBHLUU010000010.1"/>
</dbReference>
<reference evidence="1 2" key="1">
    <citation type="submission" date="2024-09" db="EMBL/GenBank/DDBJ databases">
        <authorList>
            <person name="Sun Q."/>
            <person name="Mori K."/>
        </authorList>
    </citation>
    <scope>NUCLEOTIDE SEQUENCE [LARGE SCALE GENOMIC DNA]</scope>
    <source>
        <strain evidence="1 2">CGMCC 1.9126</strain>
    </source>
</reference>
<sequence>MKKSNQEKRDLLYIFLNEGEQYVLTHGIEFKEFARSLSDSLNHLLLIKHAYESGEFNRHTLLEYVPKEKLHRLMGDDVHGYGDFCWVDFEELEGVNALSGEEIAELLYMGHMKEQLKQPFNRHLRNRYGYFAHDDGWWNKVYYRTLTDFYRLLSDLVPEKLNEFKPEKGILGLKKRREYPPMDIDISLSLKPLMKEGILLSFKDAVQSRTKIEVPIWVIGDYMNMDDMFEEYEKLSKTKFDATLTFDKKTKQWQ</sequence>
<evidence type="ECO:0000313" key="2">
    <source>
        <dbReference type="Proteomes" id="UP001589738"/>
    </source>
</evidence>
<accession>A0ABV6KL77</accession>
<name>A0ABV6KL77_9BACI</name>
<organism evidence="1 2">
    <name type="scientific">Robertmurraya beringensis</name>
    <dbReference type="NCBI Taxonomy" id="641660"/>
    <lineage>
        <taxon>Bacteria</taxon>
        <taxon>Bacillati</taxon>
        <taxon>Bacillota</taxon>
        <taxon>Bacilli</taxon>
        <taxon>Bacillales</taxon>
        <taxon>Bacillaceae</taxon>
        <taxon>Robertmurraya</taxon>
    </lineage>
</organism>
<proteinExistence type="predicted"/>
<evidence type="ECO:0000313" key="1">
    <source>
        <dbReference type="EMBL" id="MFC0474072.1"/>
    </source>
</evidence>
<keyword evidence="2" id="KW-1185">Reference proteome</keyword>
<gene>
    <name evidence="1" type="ORF">ACFFHF_01960</name>
</gene>
<dbReference type="EMBL" id="JBHLUU010000010">
    <property type="protein sequence ID" value="MFC0474072.1"/>
    <property type="molecule type" value="Genomic_DNA"/>
</dbReference>
<comment type="caution">
    <text evidence="1">The sequence shown here is derived from an EMBL/GenBank/DDBJ whole genome shotgun (WGS) entry which is preliminary data.</text>
</comment>